<dbReference type="EMBL" id="JAYWIO010000002">
    <property type="protein sequence ID" value="KAK7281489.1"/>
    <property type="molecule type" value="Genomic_DNA"/>
</dbReference>
<protein>
    <submittedName>
        <fullName evidence="2">Uncharacterized protein</fullName>
    </submittedName>
</protein>
<comment type="caution">
    <text evidence="2">The sequence shown here is derived from an EMBL/GenBank/DDBJ whole genome shotgun (WGS) entry which is preliminary data.</text>
</comment>
<evidence type="ECO:0000256" key="1">
    <source>
        <dbReference type="SAM" id="MobiDB-lite"/>
    </source>
</evidence>
<sequence length="142" mass="15069">MAKKKGKANANTTPSPSSHIYIEEDHNDALKTLTSIDFSALEEEDLAQIDNLSAKEADSLIQNLESAKEAVKDIISTQSGVDNAAGKQVVQKEAGDCGTGAVQESSTDAGNWTQDVWFKSLSVEGRSSIRSDSVLAELLGAE</sequence>
<gene>
    <name evidence="2" type="ORF">RIF29_09538</name>
</gene>
<name>A0AAN9FRV9_CROPI</name>
<accession>A0AAN9FRV9</accession>
<dbReference type="AlphaFoldDB" id="A0AAN9FRV9"/>
<keyword evidence="3" id="KW-1185">Reference proteome</keyword>
<feature type="region of interest" description="Disordered" evidence="1">
    <location>
        <begin position="1"/>
        <end position="20"/>
    </location>
</feature>
<evidence type="ECO:0000313" key="2">
    <source>
        <dbReference type="EMBL" id="KAK7281489.1"/>
    </source>
</evidence>
<evidence type="ECO:0000313" key="3">
    <source>
        <dbReference type="Proteomes" id="UP001372338"/>
    </source>
</evidence>
<dbReference type="Proteomes" id="UP001372338">
    <property type="component" value="Unassembled WGS sequence"/>
</dbReference>
<proteinExistence type="predicted"/>
<organism evidence="2 3">
    <name type="scientific">Crotalaria pallida</name>
    <name type="common">Smooth rattlebox</name>
    <name type="synonym">Crotalaria striata</name>
    <dbReference type="NCBI Taxonomy" id="3830"/>
    <lineage>
        <taxon>Eukaryota</taxon>
        <taxon>Viridiplantae</taxon>
        <taxon>Streptophyta</taxon>
        <taxon>Embryophyta</taxon>
        <taxon>Tracheophyta</taxon>
        <taxon>Spermatophyta</taxon>
        <taxon>Magnoliopsida</taxon>
        <taxon>eudicotyledons</taxon>
        <taxon>Gunneridae</taxon>
        <taxon>Pentapetalae</taxon>
        <taxon>rosids</taxon>
        <taxon>fabids</taxon>
        <taxon>Fabales</taxon>
        <taxon>Fabaceae</taxon>
        <taxon>Papilionoideae</taxon>
        <taxon>50 kb inversion clade</taxon>
        <taxon>genistoids sensu lato</taxon>
        <taxon>core genistoids</taxon>
        <taxon>Crotalarieae</taxon>
        <taxon>Crotalaria</taxon>
    </lineage>
</organism>
<reference evidence="2 3" key="1">
    <citation type="submission" date="2024-01" db="EMBL/GenBank/DDBJ databases">
        <title>The genomes of 5 underutilized Papilionoideae crops provide insights into root nodulation and disease resistanc.</title>
        <authorList>
            <person name="Yuan L."/>
        </authorList>
    </citation>
    <scope>NUCLEOTIDE SEQUENCE [LARGE SCALE GENOMIC DNA]</scope>
    <source>
        <strain evidence="2">ZHUSHIDOU_FW_LH</strain>
        <tissue evidence="2">Leaf</tissue>
    </source>
</reference>